<evidence type="ECO:0000313" key="4">
    <source>
        <dbReference type="EMBL" id="KAG5586027.1"/>
    </source>
</evidence>
<evidence type="ECO:0000256" key="1">
    <source>
        <dbReference type="PROSITE-ProRule" id="PRU00047"/>
    </source>
</evidence>
<feature type="domain" description="CCHC-type" evidence="3">
    <location>
        <begin position="42"/>
        <end position="55"/>
    </location>
</feature>
<dbReference type="EMBL" id="JACXVP010000009">
    <property type="protein sequence ID" value="KAG5586027.1"/>
    <property type="molecule type" value="Genomic_DNA"/>
</dbReference>
<dbReference type="PROSITE" id="PS50158">
    <property type="entry name" value="ZF_CCHC"/>
    <property type="match status" value="1"/>
</dbReference>
<comment type="caution">
    <text evidence="4">The sequence shown here is derived from an EMBL/GenBank/DDBJ whole genome shotgun (WGS) entry which is preliminary data.</text>
</comment>
<keyword evidence="5" id="KW-1185">Reference proteome</keyword>
<feature type="region of interest" description="Disordered" evidence="2">
    <location>
        <begin position="10"/>
        <end position="41"/>
    </location>
</feature>
<dbReference type="InterPro" id="IPR036875">
    <property type="entry name" value="Znf_CCHC_sf"/>
</dbReference>
<dbReference type="OrthoDB" id="1324928at2759"/>
<name>A0A9J5XCB2_SOLCO</name>
<feature type="compositionally biased region" description="Gly residues" evidence="2">
    <location>
        <begin position="63"/>
        <end position="85"/>
    </location>
</feature>
<sequence length="85" mass="9014">MVVLRLRIEVTQGEGLSSRPVGHGGYSGHSDSSHQPTSRRGCFECSNMGHFMRDCLRTRRGGSHQGKGGSPSSRGGGRGGPQFEG</sequence>
<reference evidence="4 5" key="1">
    <citation type="submission" date="2020-09" db="EMBL/GenBank/DDBJ databases">
        <title>De no assembly of potato wild relative species, Solanum commersonii.</title>
        <authorList>
            <person name="Cho K."/>
        </authorList>
    </citation>
    <scope>NUCLEOTIDE SEQUENCE [LARGE SCALE GENOMIC DNA]</scope>
    <source>
        <strain evidence="4">LZ3.2</strain>
        <tissue evidence="4">Leaf</tissue>
    </source>
</reference>
<organism evidence="4 5">
    <name type="scientific">Solanum commersonii</name>
    <name type="common">Commerson's wild potato</name>
    <name type="synonym">Commerson's nightshade</name>
    <dbReference type="NCBI Taxonomy" id="4109"/>
    <lineage>
        <taxon>Eukaryota</taxon>
        <taxon>Viridiplantae</taxon>
        <taxon>Streptophyta</taxon>
        <taxon>Embryophyta</taxon>
        <taxon>Tracheophyta</taxon>
        <taxon>Spermatophyta</taxon>
        <taxon>Magnoliopsida</taxon>
        <taxon>eudicotyledons</taxon>
        <taxon>Gunneridae</taxon>
        <taxon>Pentapetalae</taxon>
        <taxon>asterids</taxon>
        <taxon>lamiids</taxon>
        <taxon>Solanales</taxon>
        <taxon>Solanaceae</taxon>
        <taxon>Solanoideae</taxon>
        <taxon>Solaneae</taxon>
        <taxon>Solanum</taxon>
    </lineage>
</organism>
<accession>A0A9J5XCB2</accession>
<evidence type="ECO:0000256" key="2">
    <source>
        <dbReference type="SAM" id="MobiDB-lite"/>
    </source>
</evidence>
<dbReference type="Gene3D" id="4.10.60.10">
    <property type="entry name" value="Zinc finger, CCHC-type"/>
    <property type="match status" value="1"/>
</dbReference>
<feature type="region of interest" description="Disordered" evidence="2">
    <location>
        <begin position="56"/>
        <end position="85"/>
    </location>
</feature>
<gene>
    <name evidence="4" type="ORF">H5410_046461</name>
</gene>
<dbReference type="Proteomes" id="UP000824120">
    <property type="component" value="Chromosome 9"/>
</dbReference>
<protein>
    <recommendedName>
        <fullName evidence="3">CCHC-type domain-containing protein</fullName>
    </recommendedName>
</protein>
<proteinExistence type="predicted"/>
<keyword evidence="1" id="KW-0862">Zinc</keyword>
<dbReference type="InterPro" id="IPR001878">
    <property type="entry name" value="Znf_CCHC"/>
</dbReference>
<dbReference type="GO" id="GO:0008270">
    <property type="term" value="F:zinc ion binding"/>
    <property type="evidence" value="ECO:0007669"/>
    <property type="project" value="UniProtKB-KW"/>
</dbReference>
<keyword evidence="1" id="KW-0479">Metal-binding</keyword>
<keyword evidence="1" id="KW-0863">Zinc-finger</keyword>
<evidence type="ECO:0000313" key="5">
    <source>
        <dbReference type="Proteomes" id="UP000824120"/>
    </source>
</evidence>
<evidence type="ECO:0000259" key="3">
    <source>
        <dbReference type="PROSITE" id="PS50158"/>
    </source>
</evidence>
<dbReference type="GO" id="GO:0003676">
    <property type="term" value="F:nucleic acid binding"/>
    <property type="evidence" value="ECO:0007669"/>
    <property type="project" value="InterPro"/>
</dbReference>
<dbReference type="SUPFAM" id="SSF57756">
    <property type="entry name" value="Retrovirus zinc finger-like domains"/>
    <property type="match status" value="1"/>
</dbReference>
<feature type="non-terminal residue" evidence="4">
    <location>
        <position position="85"/>
    </location>
</feature>
<dbReference type="AlphaFoldDB" id="A0A9J5XCB2"/>